<evidence type="ECO:0000313" key="10">
    <source>
        <dbReference type="Proteomes" id="UP001210380"/>
    </source>
</evidence>
<keyword evidence="3 6" id="KW-0521">NADP</keyword>
<comment type="function">
    <text evidence="6">Specifically catalyzes the NAD or NADP-dependent dehydrogenation of L-aspartate to iminoaspartate.</text>
</comment>
<dbReference type="SUPFAM" id="SSF55347">
    <property type="entry name" value="Glyceraldehyde-3-phosphate dehydrogenase-like, C-terminal domain"/>
    <property type="match status" value="1"/>
</dbReference>
<keyword evidence="4 6" id="KW-0560">Oxidoreductase</keyword>
<name>A0ABT4VAQ6_9PSEU</name>
<dbReference type="Gene3D" id="3.40.50.720">
    <property type="entry name" value="NAD(P)-binding Rossmann-like Domain"/>
    <property type="match status" value="1"/>
</dbReference>
<dbReference type="HAMAP" id="MF_01265">
    <property type="entry name" value="NadX"/>
    <property type="match status" value="1"/>
</dbReference>
<protein>
    <recommendedName>
        <fullName evidence="6">L-aspartate dehydrogenase</fullName>
        <ecNumber evidence="6">1.4.1.21</ecNumber>
    </recommendedName>
</protein>
<dbReference type="InterPro" id="IPR020626">
    <property type="entry name" value="Asp_DH_prok"/>
</dbReference>
<dbReference type="PIRSF" id="PIRSF005227">
    <property type="entry name" value="Asp_dh_NAD_syn"/>
    <property type="match status" value="1"/>
</dbReference>
<dbReference type="PANTHER" id="PTHR31873">
    <property type="entry name" value="L-ASPARTATE DEHYDROGENASE-RELATED"/>
    <property type="match status" value="1"/>
</dbReference>
<accession>A0ABT4VAQ6</accession>
<comment type="catalytic activity">
    <reaction evidence="6">
        <text>L-aspartate + NAD(+) + H2O = oxaloacetate + NH4(+) + NADH + H(+)</text>
        <dbReference type="Rhea" id="RHEA:11788"/>
        <dbReference type="ChEBI" id="CHEBI:15377"/>
        <dbReference type="ChEBI" id="CHEBI:15378"/>
        <dbReference type="ChEBI" id="CHEBI:16452"/>
        <dbReference type="ChEBI" id="CHEBI:28938"/>
        <dbReference type="ChEBI" id="CHEBI:29991"/>
        <dbReference type="ChEBI" id="CHEBI:57540"/>
        <dbReference type="ChEBI" id="CHEBI:57945"/>
        <dbReference type="EC" id="1.4.1.21"/>
    </reaction>
</comment>
<reference evidence="9 10" key="1">
    <citation type="submission" date="2022-11" db="EMBL/GenBank/DDBJ databases">
        <title>Draft genome sequence of Saccharopolyspora sp. WRP15-2 isolated from rhizosphere soils of wild rice in Thailand.</title>
        <authorList>
            <person name="Duangmal K."/>
            <person name="Kammanee S."/>
            <person name="Muangham S."/>
        </authorList>
    </citation>
    <scope>NUCLEOTIDE SEQUENCE [LARGE SCALE GENOMIC DNA]</scope>
    <source>
        <strain evidence="9 10">WRP15-2</strain>
    </source>
</reference>
<dbReference type="EC" id="1.4.1.21" evidence="6"/>
<dbReference type="EMBL" id="JAQGLA010000140">
    <property type="protein sequence ID" value="MDA3631049.1"/>
    <property type="molecule type" value="Genomic_DNA"/>
</dbReference>
<dbReference type="InterPro" id="IPR005106">
    <property type="entry name" value="Asp/hSer_DH_NAD-bd"/>
</dbReference>
<feature type="domain" description="Aspartate/homoserine dehydrogenase NAD-binding" evidence="8">
    <location>
        <begin position="13"/>
        <end position="100"/>
    </location>
</feature>
<evidence type="ECO:0000256" key="3">
    <source>
        <dbReference type="ARBA" id="ARBA00022857"/>
    </source>
</evidence>
<feature type="domain" description="Aspartate dehydrogenase" evidence="7">
    <location>
        <begin position="165"/>
        <end position="252"/>
    </location>
</feature>
<evidence type="ECO:0000256" key="4">
    <source>
        <dbReference type="ARBA" id="ARBA00023002"/>
    </source>
</evidence>
<gene>
    <name evidence="6" type="primary">nadX</name>
    <name evidence="9" type="ORF">OU415_36885</name>
</gene>
<keyword evidence="10" id="KW-1185">Reference proteome</keyword>
<keyword evidence="2 6" id="KW-0662">Pyridine nucleotide biosynthesis</keyword>
<evidence type="ECO:0000313" key="9">
    <source>
        <dbReference type="EMBL" id="MDA3631049.1"/>
    </source>
</evidence>
<comment type="caution">
    <text evidence="9">The sequence shown here is derived from an EMBL/GenBank/DDBJ whole genome shotgun (WGS) entry which is preliminary data.</text>
</comment>
<dbReference type="RefSeq" id="WP_270954360.1">
    <property type="nucleotide sequence ID" value="NZ_JAQGLA010000140.1"/>
</dbReference>
<feature type="binding site" evidence="6">
    <location>
        <position position="187"/>
    </location>
    <ligand>
        <name>NAD(+)</name>
        <dbReference type="ChEBI" id="CHEBI:57540"/>
    </ligand>
</feature>
<evidence type="ECO:0000256" key="2">
    <source>
        <dbReference type="ARBA" id="ARBA00022642"/>
    </source>
</evidence>
<dbReference type="Gene3D" id="3.30.360.10">
    <property type="entry name" value="Dihydrodipicolinate Reductase, domain 2"/>
    <property type="match status" value="1"/>
</dbReference>
<evidence type="ECO:0000256" key="6">
    <source>
        <dbReference type="HAMAP-Rule" id="MF_01265"/>
    </source>
</evidence>
<feature type="binding site" evidence="6">
    <location>
        <position position="115"/>
    </location>
    <ligand>
        <name>NAD(+)</name>
        <dbReference type="ChEBI" id="CHEBI:57540"/>
    </ligand>
</feature>
<keyword evidence="5 6" id="KW-0520">NAD</keyword>
<dbReference type="InterPro" id="IPR002811">
    <property type="entry name" value="Asp_DH"/>
</dbReference>
<comment type="pathway">
    <text evidence="6">Cofactor biosynthesis; NAD(+) biosynthesis; iminoaspartate from L-aspartate (dehydrogenase route): step 1/1.</text>
</comment>
<organism evidence="9 10">
    <name type="scientific">Saccharopolyspora oryzae</name>
    <dbReference type="NCBI Taxonomy" id="2997343"/>
    <lineage>
        <taxon>Bacteria</taxon>
        <taxon>Bacillati</taxon>
        <taxon>Actinomycetota</taxon>
        <taxon>Actinomycetes</taxon>
        <taxon>Pseudonocardiales</taxon>
        <taxon>Pseudonocardiaceae</taxon>
        <taxon>Saccharopolyspora</taxon>
    </lineage>
</organism>
<comment type="catalytic activity">
    <reaction evidence="6">
        <text>L-aspartate + NADP(+) + H2O = oxaloacetate + NH4(+) + NADPH + H(+)</text>
        <dbReference type="Rhea" id="RHEA:11784"/>
        <dbReference type="ChEBI" id="CHEBI:15377"/>
        <dbReference type="ChEBI" id="CHEBI:15378"/>
        <dbReference type="ChEBI" id="CHEBI:16452"/>
        <dbReference type="ChEBI" id="CHEBI:28938"/>
        <dbReference type="ChEBI" id="CHEBI:29991"/>
        <dbReference type="ChEBI" id="CHEBI:57783"/>
        <dbReference type="ChEBI" id="CHEBI:58349"/>
        <dbReference type="EC" id="1.4.1.21"/>
    </reaction>
</comment>
<proteinExistence type="inferred from homology"/>
<comment type="similarity">
    <text evidence="1 6">Belongs to the L-aspartate dehydrogenase family.</text>
</comment>
<comment type="miscellaneous">
    <text evidence="6">The iminoaspartate product is unstable in aqueous solution and can decompose to oxaloacetate and ammonia.</text>
</comment>
<dbReference type="SUPFAM" id="SSF51735">
    <property type="entry name" value="NAD(P)-binding Rossmann-fold domains"/>
    <property type="match status" value="1"/>
</dbReference>
<dbReference type="PANTHER" id="PTHR31873:SF6">
    <property type="entry name" value="ASPARTATE DEHYDROGENASE DOMAIN-CONTAINING PROTEIN"/>
    <property type="match status" value="1"/>
</dbReference>
<evidence type="ECO:0000256" key="1">
    <source>
        <dbReference type="ARBA" id="ARBA00008331"/>
    </source>
</evidence>
<dbReference type="Pfam" id="PF01958">
    <property type="entry name" value="Asp_DH_C"/>
    <property type="match status" value="1"/>
</dbReference>
<evidence type="ECO:0000256" key="5">
    <source>
        <dbReference type="ARBA" id="ARBA00023027"/>
    </source>
</evidence>
<feature type="active site" evidence="6">
    <location>
        <position position="217"/>
    </location>
</feature>
<dbReference type="Pfam" id="PF03447">
    <property type="entry name" value="NAD_binding_3"/>
    <property type="match status" value="1"/>
</dbReference>
<dbReference type="Proteomes" id="UP001210380">
    <property type="component" value="Unassembled WGS sequence"/>
</dbReference>
<sequence>MTNSPSLRVGLLGFGSIGAKVASELDAGAVPGARVAAVLRRRADAGPSAVDSLAELLRRCDVVVEAAGPAVLREVAAQVLDTGRDLVAVSVGGLFEDGFVDRLPRRGRLVLCSGAIGGLDLLRAAAFAGPLRRVRITSRKKPRSLLQPWMEAWVADRLKTMEPGDEPVELFDGGVAQAVQLFPNNVNVAATVAFAAGDRALVEVCVVADPAATRTAHVIEIDGSIGSYRFEIANDPSPRNPASSAVVAYSVLRSIADLRATGVRIG</sequence>
<dbReference type="InterPro" id="IPR011182">
    <property type="entry name" value="L-Asp_DH"/>
</dbReference>
<dbReference type="InterPro" id="IPR036291">
    <property type="entry name" value="NAD(P)-bd_dom_sf"/>
</dbReference>
<evidence type="ECO:0000259" key="8">
    <source>
        <dbReference type="Pfam" id="PF03447"/>
    </source>
</evidence>
<evidence type="ECO:0000259" key="7">
    <source>
        <dbReference type="Pfam" id="PF01958"/>
    </source>
</evidence>